<name>A0A9P8Q8Z8_WICPI</name>
<accession>A0A9P8Q8Z8</accession>
<reference evidence="1" key="1">
    <citation type="journal article" date="2021" name="Open Biol.">
        <title>Shared evolutionary footprints suggest mitochondrial oxidative damage underlies multiple complex I losses in fungi.</title>
        <authorList>
            <person name="Schikora-Tamarit M.A."/>
            <person name="Marcet-Houben M."/>
            <person name="Nosek J."/>
            <person name="Gabaldon T."/>
        </authorList>
    </citation>
    <scope>NUCLEOTIDE SEQUENCE</scope>
    <source>
        <strain evidence="1">CBS2887</strain>
    </source>
</reference>
<dbReference type="AlphaFoldDB" id="A0A9P8Q8Z8"/>
<reference evidence="1" key="2">
    <citation type="submission" date="2021-01" db="EMBL/GenBank/DDBJ databases">
        <authorList>
            <person name="Schikora-Tamarit M.A."/>
        </authorList>
    </citation>
    <scope>NUCLEOTIDE SEQUENCE</scope>
    <source>
        <strain evidence="1">CBS2887</strain>
    </source>
</reference>
<gene>
    <name evidence="1" type="ORF">WICPIJ_002426</name>
</gene>
<proteinExistence type="predicted"/>
<dbReference type="Proteomes" id="UP000774326">
    <property type="component" value="Unassembled WGS sequence"/>
</dbReference>
<dbReference type="EMBL" id="JAEUBG010001300">
    <property type="protein sequence ID" value="KAH3686582.1"/>
    <property type="molecule type" value="Genomic_DNA"/>
</dbReference>
<sequence length="72" mass="8183">MKSPHMIPHDDVTIGIPNELSPSQQEINLITTIDELNISVVVTGYNNTVTNHEHYSHHRIGDPIHTNDVRYL</sequence>
<comment type="caution">
    <text evidence="1">The sequence shown here is derived from an EMBL/GenBank/DDBJ whole genome shotgun (WGS) entry which is preliminary data.</text>
</comment>
<organism evidence="1 2">
    <name type="scientific">Wickerhamomyces pijperi</name>
    <name type="common">Yeast</name>
    <name type="synonym">Pichia pijperi</name>
    <dbReference type="NCBI Taxonomy" id="599730"/>
    <lineage>
        <taxon>Eukaryota</taxon>
        <taxon>Fungi</taxon>
        <taxon>Dikarya</taxon>
        <taxon>Ascomycota</taxon>
        <taxon>Saccharomycotina</taxon>
        <taxon>Saccharomycetes</taxon>
        <taxon>Phaffomycetales</taxon>
        <taxon>Wickerhamomycetaceae</taxon>
        <taxon>Wickerhamomyces</taxon>
    </lineage>
</organism>
<keyword evidence="2" id="KW-1185">Reference proteome</keyword>
<evidence type="ECO:0000313" key="2">
    <source>
        <dbReference type="Proteomes" id="UP000774326"/>
    </source>
</evidence>
<evidence type="ECO:0000313" key="1">
    <source>
        <dbReference type="EMBL" id="KAH3686582.1"/>
    </source>
</evidence>
<protein>
    <submittedName>
        <fullName evidence="1">Uncharacterized protein</fullName>
    </submittedName>
</protein>